<evidence type="ECO:0000259" key="12">
    <source>
        <dbReference type="Pfam" id="PF08545"/>
    </source>
</evidence>
<dbReference type="Proteomes" id="UP000005443">
    <property type="component" value="Chromosome"/>
</dbReference>
<comment type="subunit">
    <text evidence="10">Homodimer.</text>
</comment>
<comment type="pathway">
    <text evidence="10">Lipid metabolism; fatty acid biosynthesis.</text>
</comment>
<keyword evidence="4 10" id="KW-0808">Transferase</keyword>
<evidence type="ECO:0000256" key="3">
    <source>
        <dbReference type="ARBA" id="ARBA00022516"/>
    </source>
</evidence>
<reference evidence="13 14" key="1">
    <citation type="journal article" date="2012" name="J. Bacteriol.">
        <title>Complete genome sequence of Rickettsia slovaca, the agent of tick-borne lymphadenitis.</title>
        <authorList>
            <person name="Fournier P.E."/>
            <person name="El Karkouri K."/>
            <person name="Robert C."/>
            <person name="Medigue C."/>
            <person name="Raoult D."/>
        </authorList>
    </citation>
    <scope>NUCLEOTIDE SEQUENCE [LARGE SCALE GENOMIC DNA]</scope>
    <source>
        <strain evidence="13 14">13-B</strain>
    </source>
</reference>
<dbReference type="HAMAP" id="MF_01815">
    <property type="entry name" value="FabH"/>
    <property type="match status" value="1"/>
</dbReference>
<keyword evidence="9 10" id="KW-0012">Acyltransferase</keyword>
<dbReference type="PANTHER" id="PTHR34069:SF2">
    <property type="entry name" value="BETA-KETOACYL-[ACYL-CARRIER-PROTEIN] SYNTHASE III"/>
    <property type="match status" value="1"/>
</dbReference>
<keyword evidence="2 10" id="KW-0963">Cytoplasm</keyword>
<gene>
    <name evidence="10 13" type="primary">fabH</name>
    <name evidence="13" type="ordered locus">Rsl_1371</name>
</gene>
<evidence type="ECO:0000256" key="5">
    <source>
        <dbReference type="ARBA" id="ARBA00022832"/>
    </source>
</evidence>
<comment type="catalytic activity">
    <reaction evidence="10">
        <text>malonyl-[ACP] + acetyl-CoA + H(+) = 3-oxobutanoyl-[ACP] + CO2 + CoA</text>
        <dbReference type="Rhea" id="RHEA:12080"/>
        <dbReference type="Rhea" id="RHEA-COMP:9623"/>
        <dbReference type="Rhea" id="RHEA-COMP:9625"/>
        <dbReference type="ChEBI" id="CHEBI:15378"/>
        <dbReference type="ChEBI" id="CHEBI:16526"/>
        <dbReference type="ChEBI" id="CHEBI:57287"/>
        <dbReference type="ChEBI" id="CHEBI:57288"/>
        <dbReference type="ChEBI" id="CHEBI:78449"/>
        <dbReference type="ChEBI" id="CHEBI:78450"/>
        <dbReference type="EC" id="2.3.1.180"/>
    </reaction>
</comment>
<evidence type="ECO:0000256" key="1">
    <source>
        <dbReference type="ARBA" id="ARBA00008642"/>
    </source>
</evidence>
<comment type="domain">
    <text evidence="10">The last Arg residue of the ACP-binding site is essential for the weak association between ACP/AcpP and FabH.</text>
</comment>
<dbReference type="Gene3D" id="3.40.47.10">
    <property type="match status" value="1"/>
</dbReference>
<protein>
    <recommendedName>
        <fullName evidence="10">Beta-ketoacyl-[acyl-carrier-protein] synthase III</fullName>
        <shortName evidence="10">Beta-ketoacyl-ACP synthase III</shortName>
        <shortName evidence="10">KAS III</shortName>
        <ecNumber evidence="10">2.3.1.180</ecNumber>
    </recommendedName>
    <alternativeName>
        <fullName evidence="10">3-oxoacyl-[acyl-carrier-protein] synthase 3</fullName>
    </alternativeName>
    <alternativeName>
        <fullName evidence="10">3-oxoacyl-[acyl-carrier-protein] synthase III</fullName>
    </alternativeName>
</protein>
<dbReference type="PANTHER" id="PTHR34069">
    <property type="entry name" value="3-OXOACYL-[ACYL-CARRIER-PROTEIN] SYNTHASE 3"/>
    <property type="match status" value="1"/>
</dbReference>
<name>A0ABN4AAV1_RICS1</name>
<dbReference type="EC" id="2.3.1.180" evidence="10"/>
<evidence type="ECO:0000256" key="6">
    <source>
        <dbReference type="ARBA" id="ARBA00023098"/>
    </source>
</evidence>
<dbReference type="GeneID" id="79937815"/>
<keyword evidence="3 10" id="KW-0444">Lipid biosynthesis</keyword>
<dbReference type="NCBIfam" id="NF006829">
    <property type="entry name" value="PRK09352.1"/>
    <property type="match status" value="1"/>
</dbReference>
<accession>A0ABN4AAV1</accession>
<evidence type="ECO:0000313" key="14">
    <source>
        <dbReference type="Proteomes" id="UP000005443"/>
    </source>
</evidence>
<evidence type="ECO:0000256" key="2">
    <source>
        <dbReference type="ARBA" id="ARBA00022490"/>
    </source>
</evidence>
<keyword evidence="5 10" id="KW-0276">Fatty acid metabolism</keyword>
<dbReference type="EMBL" id="CP002428">
    <property type="protein sequence ID" value="AEV92676.1"/>
    <property type="molecule type" value="Genomic_DNA"/>
</dbReference>
<evidence type="ECO:0000256" key="4">
    <source>
        <dbReference type="ARBA" id="ARBA00022679"/>
    </source>
</evidence>
<dbReference type="NCBIfam" id="TIGR00747">
    <property type="entry name" value="fabH"/>
    <property type="match status" value="1"/>
</dbReference>
<feature type="active site" evidence="10">
    <location>
        <position position="245"/>
    </location>
</feature>
<feature type="active site" evidence="10">
    <location>
        <position position="112"/>
    </location>
</feature>
<dbReference type="Pfam" id="PF08541">
    <property type="entry name" value="ACP_syn_III_C"/>
    <property type="match status" value="1"/>
</dbReference>
<evidence type="ECO:0000256" key="10">
    <source>
        <dbReference type="HAMAP-Rule" id="MF_01815"/>
    </source>
</evidence>
<evidence type="ECO:0000256" key="8">
    <source>
        <dbReference type="ARBA" id="ARBA00023268"/>
    </source>
</evidence>
<feature type="region of interest" description="ACP-binding" evidence="10">
    <location>
        <begin position="246"/>
        <end position="250"/>
    </location>
</feature>
<dbReference type="InterPro" id="IPR013751">
    <property type="entry name" value="ACP_syn_III_N"/>
</dbReference>
<dbReference type="SUPFAM" id="SSF53901">
    <property type="entry name" value="Thiolase-like"/>
    <property type="match status" value="1"/>
</dbReference>
<dbReference type="CDD" id="cd00830">
    <property type="entry name" value="KAS_III"/>
    <property type="match status" value="1"/>
</dbReference>
<dbReference type="InterPro" id="IPR013747">
    <property type="entry name" value="ACP_syn_III_C"/>
</dbReference>
<evidence type="ECO:0000256" key="7">
    <source>
        <dbReference type="ARBA" id="ARBA00023160"/>
    </source>
</evidence>
<comment type="subcellular location">
    <subcellularLocation>
        <location evidence="10">Cytoplasm</location>
    </subcellularLocation>
</comment>
<evidence type="ECO:0000256" key="9">
    <source>
        <dbReference type="ARBA" id="ARBA00023315"/>
    </source>
</evidence>
<evidence type="ECO:0000259" key="11">
    <source>
        <dbReference type="Pfam" id="PF08541"/>
    </source>
</evidence>
<dbReference type="InterPro" id="IPR016039">
    <property type="entry name" value="Thiolase-like"/>
</dbReference>
<feature type="domain" description="Beta-ketoacyl-[acyl-carrier-protein] synthase III N-terminal" evidence="12">
    <location>
        <begin position="106"/>
        <end position="184"/>
    </location>
</feature>
<evidence type="ECO:0000313" key="13">
    <source>
        <dbReference type="EMBL" id="AEV92676.1"/>
    </source>
</evidence>
<feature type="domain" description="Beta-ketoacyl-[acyl-carrier-protein] synthase III C-terminal" evidence="11">
    <location>
        <begin position="229"/>
        <end position="318"/>
    </location>
</feature>
<dbReference type="Pfam" id="PF08545">
    <property type="entry name" value="ACP_syn_III"/>
    <property type="match status" value="1"/>
</dbReference>
<comment type="function">
    <text evidence="10">Catalyzes the condensation reaction of fatty acid synthesis by the addition to an acyl acceptor of two carbons from malonyl-ACP. Catalyzes the first condensation reaction which initiates fatty acid synthesis and may therefore play a role in governing the total rate of fatty acid production. Possesses both acetoacetyl-ACP synthase and acetyl transacylase activities. Its substrate specificity determines the biosynthesis of branched-chain and/or straight-chain of fatty acids.</text>
</comment>
<comment type="similarity">
    <text evidence="1 10">Belongs to the thiolase-like superfamily. FabH family.</text>
</comment>
<dbReference type="RefSeq" id="WP_010977768.1">
    <property type="nucleotide sequence ID" value="NC_016639.1"/>
</dbReference>
<keyword evidence="6 10" id="KW-0443">Lipid metabolism</keyword>
<organism evidence="13 14">
    <name type="scientific">Rickettsia slovaca (strain 13-B)</name>
    <dbReference type="NCBI Taxonomy" id="941638"/>
    <lineage>
        <taxon>Bacteria</taxon>
        <taxon>Pseudomonadati</taxon>
        <taxon>Pseudomonadota</taxon>
        <taxon>Alphaproteobacteria</taxon>
        <taxon>Rickettsiales</taxon>
        <taxon>Rickettsiaceae</taxon>
        <taxon>Rickettsieae</taxon>
        <taxon>Rickettsia</taxon>
        <taxon>spotted fever group</taxon>
    </lineage>
</organism>
<proteinExistence type="inferred from homology"/>
<sequence length="318" mass="34400">MTCKIIGCGGYLPSKIVSNDELAKFVDTNDEWIRTRTGITQRHIAGDTEYTSHLALKSAEKAIADAGISVNDIDLIITCTTTPDNSFPSVASKLQGYLGLTNIPSFDLQAVCAGFVYGLQVANSLISSDKYKTILLIGAEKMTSLLDWNDRTTCVLFGDGAGSVILQRSSDDSGLIDSNIFSSGADYDEILYTNGGVSMNGISGKIVMQGQKLFRHAIEKMQQSIKDLLHANQFSVSDIDYFIPHQANIRIINKLAELLNIEEHKVVKTVDKHANCSAASIPLALSTLKASGKIKKGDILLFSAIGAGLTWGSAFIRW</sequence>
<dbReference type="InterPro" id="IPR004655">
    <property type="entry name" value="FabH"/>
</dbReference>
<feature type="active site" evidence="10">
    <location>
        <position position="275"/>
    </location>
</feature>
<keyword evidence="14" id="KW-1185">Reference proteome</keyword>
<keyword evidence="7 10" id="KW-0275">Fatty acid biosynthesis</keyword>
<keyword evidence="8 10" id="KW-0511">Multifunctional enzyme</keyword>